<comment type="caution">
    <text evidence="1">The sequence shown here is derived from an EMBL/GenBank/DDBJ whole genome shotgun (WGS) entry which is preliminary data.</text>
</comment>
<name>A0A1R3JDB0_COCAP</name>
<accession>A0A1R3JDB0</accession>
<gene>
    <name evidence="1" type="ORF">CCACVL1_06744</name>
</gene>
<dbReference type="AlphaFoldDB" id="A0A1R3JDB0"/>
<organism evidence="1 2">
    <name type="scientific">Corchorus capsularis</name>
    <name type="common">Jute</name>
    <dbReference type="NCBI Taxonomy" id="210143"/>
    <lineage>
        <taxon>Eukaryota</taxon>
        <taxon>Viridiplantae</taxon>
        <taxon>Streptophyta</taxon>
        <taxon>Embryophyta</taxon>
        <taxon>Tracheophyta</taxon>
        <taxon>Spermatophyta</taxon>
        <taxon>Magnoliopsida</taxon>
        <taxon>eudicotyledons</taxon>
        <taxon>Gunneridae</taxon>
        <taxon>Pentapetalae</taxon>
        <taxon>rosids</taxon>
        <taxon>malvids</taxon>
        <taxon>Malvales</taxon>
        <taxon>Malvaceae</taxon>
        <taxon>Grewioideae</taxon>
        <taxon>Apeibeae</taxon>
        <taxon>Corchorus</taxon>
    </lineage>
</organism>
<reference evidence="1 2" key="1">
    <citation type="submission" date="2013-09" db="EMBL/GenBank/DDBJ databases">
        <title>Corchorus capsularis genome sequencing.</title>
        <authorList>
            <person name="Alam M."/>
            <person name="Haque M.S."/>
            <person name="Islam M.S."/>
            <person name="Emdad E.M."/>
            <person name="Islam M.M."/>
            <person name="Ahmed B."/>
            <person name="Halim A."/>
            <person name="Hossen Q.M.M."/>
            <person name="Hossain M.Z."/>
            <person name="Ahmed R."/>
            <person name="Khan M.M."/>
            <person name="Islam R."/>
            <person name="Rashid M.M."/>
            <person name="Khan S.A."/>
            <person name="Rahman M.S."/>
            <person name="Alam M."/>
        </authorList>
    </citation>
    <scope>NUCLEOTIDE SEQUENCE [LARGE SCALE GENOMIC DNA]</scope>
    <source>
        <strain evidence="2">cv. CVL-1</strain>
        <tissue evidence="1">Whole seedling</tissue>
    </source>
</reference>
<proteinExistence type="predicted"/>
<evidence type="ECO:0000313" key="2">
    <source>
        <dbReference type="Proteomes" id="UP000188268"/>
    </source>
</evidence>
<keyword evidence="2" id="KW-1185">Reference proteome</keyword>
<sequence>MENIDLIEEQKLSMRLLKMVGITETCNGAP</sequence>
<dbReference type="Proteomes" id="UP000188268">
    <property type="component" value="Unassembled WGS sequence"/>
</dbReference>
<feature type="non-terminal residue" evidence="1">
    <location>
        <position position="30"/>
    </location>
</feature>
<dbReference type="EMBL" id="AWWV01008148">
    <property type="protein sequence ID" value="OMO92800.1"/>
    <property type="molecule type" value="Genomic_DNA"/>
</dbReference>
<protein>
    <submittedName>
        <fullName evidence="1">Uncharacterized protein</fullName>
    </submittedName>
</protein>
<dbReference type="Gramene" id="OMO92800">
    <property type="protein sequence ID" value="OMO92800"/>
    <property type="gene ID" value="CCACVL1_06744"/>
</dbReference>
<evidence type="ECO:0000313" key="1">
    <source>
        <dbReference type="EMBL" id="OMO92800.1"/>
    </source>
</evidence>